<dbReference type="EC" id="3.6.1.22" evidence="4"/>
<dbReference type="GO" id="GO:0005829">
    <property type="term" value="C:cytosol"/>
    <property type="evidence" value="ECO:0007669"/>
    <property type="project" value="TreeGrafter"/>
</dbReference>
<dbReference type="Pfam" id="PF00293">
    <property type="entry name" value="NUDIX"/>
    <property type="match status" value="1"/>
</dbReference>
<comment type="caution">
    <text evidence="12">The sequence shown here is derived from an EMBL/GenBank/DDBJ whole genome shotgun (WGS) entry which is preliminary data.</text>
</comment>
<reference evidence="12" key="1">
    <citation type="submission" date="2023-03" db="EMBL/GenBank/DDBJ databases">
        <title>Actinorhabdospora filicis NBRC 111898.</title>
        <authorList>
            <person name="Ichikawa N."/>
            <person name="Sato H."/>
            <person name="Tonouchi N."/>
        </authorList>
    </citation>
    <scope>NUCLEOTIDE SEQUENCE</scope>
    <source>
        <strain evidence="12">NBRC 111898</strain>
    </source>
</reference>
<dbReference type="GO" id="GO:0006742">
    <property type="term" value="P:NADP+ catabolic process"/>
    <property type="evidence" value="ECO:0007669"/>
    <property type="project" value="TreeGrafter"/>
</dbReference>
<dbReference type="AlphaFoldDB" id="A0A9W6SMS0"/>
<dbReference type="Gene3D" id="3.90.79.20">
    <property type="match status" value="1"/>
</dbReference>
<dbReference type="InterPro" id="IPR020476">
    <property type="entry name" value="Nudix_hydrolase"/>
</dbReference>
<evidence type="ECO:0000256" key="9">
    <source>
        <dbReference type="ARBA" id="ARBA00023679"/>
    </source>
</evidence>
<evidence type="ECO:0000259" key="11">
    <source>
        <dbReference type="PROSITE" id="PS51462"/>
    </source>
</evidence>
<accession>A0A9W6SMS0</accession>
<comment type="similarity">
    <text evidence="3">Belongs to the Nudix hydrolase family. NudC subfamily.</text>
</comment>
<dbReference type="PROSITE" id="PS51462">
    <property type="entry name" value="NUDIX"/>
    <property type="match status" value="1"/>
</dbReference>
<dbReference type="InterPro" id="IPR049734">
    <property type="entry name" value="NudC-like_C"/>
</dbReference>
<comment type="cofactor">
    <cofactor evidence="2">
        <name>Zn(2+)</name>
        <dbReference type="ChEBI" id="CHEBI:29105"/>
    </cofactor>
</comment>
<dbReference type="InterPro" id="IPR020084">
    <property type="entry name" value="NUDIX_hydrolase_CS"/>
</dbReference>
<dbReference type="GO" id="GO:0019677">
    <property type="term" value="P:NAD+ catabolic process"/>
    <property type="evidence" value="ECO:0007669"/>
    <property type="project" value="TreeGrafter"/>
</dbReference>
<keyword evidence="8" id="KW-0520">NAD</keyword>
<keyword evidence="6 10" id="KW-0378">Hydrolase</keyword>
<dbReference type="PRINTS" id="PR00502">
    <property type="entry name" value="NUDIXFAMILY"/>
</dbReference>
<dbReference type="PANTHER" id="PTHR42904">
    <property type="entry name" value="NUDIX HYDROLASE, NUDC SUBFAMILY"/>
    <property type="match status" value="1"/>
</dbReference>
<evidence type="ECO:0000313" key="13">
    <source>
        <dbReference type="Proteomes" id="UP001165079"/>
    </source>
</evidence>
<keyword evidence="13" id="KW-1185">Reference proteome</keyword>
<comment type="catalytic activity">
    <reaction evidence="9">
        <text>a 5'-end NAD(+)-phospho-ribonucleoside in mRNA + H2O = a 5'-end phospho-adenosine-phospho-ribonucleoside in mRNA + beta-nicotinamide D-ribonucleotide + 2 H(+)</text>
        <dbReference type="Rhea" id="RHEA:60876"/>
        <dbReference type="Rhea" id="RHEA-COMP:15698"/>
        <dbReference type="Rhea" id="RHEA-COMP:15719"/>
        <dbReference type="ChEBI" id="CHEBI:14649"/>
        <dbReference type="ChEBI" id="CHEBI:15377"/>
        <dbReference type="ChEBI" id="CHEBI:15378"/>
        <dbReference type="ChEBI" id="CHEBI:144029"/>
        <dbReference type="ChEBI" id="CHEBI:144051"/>
    </reaction>
    <physiologicalReaction direction="left-to-right" evidence="9">
        <dbReference type="Rhea" id="RHEA:60877"/>
    </physiologicalReaction>
</comment>
<feature type="domain" description="Nudix hydrolase" evidence="11">
    <location>
        <begin position="129"/>
        <end position="253"/>
    </location>
</feature>
<dbReference type="Proteomes" id="UP001165079">
    <property type="component" value="Unassembled WGS sequence"/>
</dbReference>
<evidence type="ECO:0000256" key="1">
    <source>
        <dbReference type="ARBA" id="ARBA00001946"/>
    </source>
</evidence>
<evidence type="ECO:0000256" key="7">
    <source>
        <dbReference type="ARBA" id="ARBA00022842"/>
    </source>
</evidence>
<protein>
    <recommendedName>
        <fullName evidence="4">NAD(+) diphosphatase</fullName>
        <ecNumber evidence="4">3.6.1.22</ecNumber>
    </recommendedName>
</protein>
<proteinExistence type="inferred from homology"/>
<dbReference type="EMBL" id="BSTX01000003">
    <property type="protein sequence ID" value="GLZ79780.1"/>
    <property type="molecule type" value="Genomic_DNA"/>
</dbReference>
<comment type="cofactor">
    <cofactor evidence="1">
        <name>Mg(2+)</name>
        <dbReference type="ChEBI" id="CHEBI:18420"/>
    </cofactor>
</comment>
<dbReference type="PROSITE" id="PS00893">
    <property type="entry name" value="NUDIX_BOX"/>
    <property type="match status" value="1"/>
</dbReference>
<dbReference type="InterPro" id="IPR015797">
    <property type="entry name" value="NUDIX_hydrolase-like_dom_sf"/>
</dbReference>
<evidence type="ECO:0000256" key="8">
    <source>
        <dbReference type="ARBA" id="ARBA00023027"/>
    </source>
</evidence>
<dbReference type="RefSeq" id="WP_285664924.1">
    <property type="nucleotide sequence ID" value="NZ_BSTX01000003.1"/>
</dbReference>
<evidence type="ECO:0000256" key="2">
    <source>
        <dbReference type="ARBA" id="ARBA00001947"/>
    </source>
</evidence>
<dbReference type="InterPro" id="IPR050241">
    <property type="entry name" value="NAD-cap_RNA_hydrolase_NudC"/>
</dbReference>
<dbReference type="GO" id="GO:0046872">
    <property type="term" value="F:metal ion binding"/>
    <property type="evidence" value="ECO:0007669"/>
    <property type="project" value="UniProtKB-KW"/>
</dbReference>
<dbReference type="CDD" id="cd03429">
    <property type="entry name" value="NUDIX_NADH_pyrophosphatase_Nudt13"/>
    <property type="match status" value="1"/>
</dbReference>
<keyword evidence="5" id="KW-0479">Metal-binding</keyword>
<organism evidence="12 13">
    <name type="scientific">Actinorhabdospora filicis</name>
    <dbReference type="NCBI Taxonomy" id="1785913"/>
    <lineage>
        <taxon>Bacteria</taxon>
        <taxon>Bacillati</taxon>
        <taxon>Actinomycetota</taxon>
        <taxon>Actinomycetes</taxon>
        <taxon>Micromonosporales</taxon>
        <taxon>Micromonosporaceae</taxon>
        <taxon>Actinorhabdospora</taxon>
    </lineage>
</organism>
<evidence type="ECO:0000256" key="4">
    <source>
        <dbReference type="ARBA" id="ARBA00012381"/>
    </source>
</evidence>
<evidence type="ECO:0000256" key="6">
    <source>
        <dbReference type="ARBA" id="ARBA00022801"/>
    </source>
</evidence>
<evidence type="ECO:0000256" key="10">
    <source>
        <dbReference type="RuleBase" id="RU003476"/>
    </source>
</evidence>
<dbReference type="GO" id="GO:0035529">
    <property type="term" value="F:NADH pyrophosphatase activity"/>
    <property type="evidence" value="ECO:0007669"/>
    <property type="project" value="TreeGrafter"/>
</dbReference>
<keyword evidence="7" id="KW-0460">Magnesium</keyword>
<gene>
    <name evidence="12" type="primary">nudC</name>
    <name evidence="12" type="ORF">Afil01_45870</name>
</gene>
<sequence length="262" mass="28366">MTFAPLTAAPRPAKPDDVWIPVRGKEAGHAADGYLTVAEAGDAALICVGSLDGDRLLWTSEAPAGVTTTLWSELFARPEFGQGPVLRAVQIMDWRAGHRYCGSCAAELADCAGYLSRKCPSCDRLYMVGLNPVVLVLVTHEERVLLVRHSYQLSHKWLLVSGYMESGETFELAAAREVFEETGVRLASLAYAGSGPSAFGDPHVLMAGFEGIAASPEVVVDPVEIEEARWFTREEVLALPEEVKPLRGVLGRELLDRWTAGG</sequence>
<evidence type="ECO:0000313" key="12">
    <source>
        <dbReference type="EMBL" id="GLZ79780.1"/>
    </source>
</evidence>
<dbReference type="PANTHER" id="PTHR42904:SF6">
    <property type="entry name" value="NAD-CAPPED RNA HYDROLASE NUDT12"/>
    <property type="match status" value="1"/>
</dbReference>
<dbReference type="SUPFAM" id="SSF55811">
    <property type="entry name" value="Nudix"/>
    <property type="match status" value="1"/>
</dbReference>
<evidence type="ECO:0000256" key="3">
    <source>
        <dbReference type="ARBA" id="ARBA00009595"/>
    </source>
</evidence>
<evidence type="ECO:0000256" key="5">
    <source>
        <dbReference type="ARBA" id="ARBA00022723"/>
    </source>
</evidence>
<dbReference type="Gene3D" id="3.90.79.10">
    <property type="entry name" value="Nucleoside Triphosphate Pyrophosphohydrolase"/>
    <property type="match status" value="1"/>
</dbReference>
<name>A0A9W6SMS0_9ACTN</name>
<dbReference type="InterPro" id="IPR000086">
    <property type="entry name" value="NUDIX_hydrolase_dom"/>
</dbReference>